<sequence>MFATFQKKCLRHAVSTTVFNIEAKTFLEKNTGVKIDDLIFYLGTIRYELESSLTPLLHQLNEINVEFFYLKRRLENGFYNSYRTEMPESLKPRKIKNGFYHMSIGRDSYSYDSLPWTLHNFSATIYDQSNTLAAYVNGSVYVSKCSYSVDAEDLVYAADHVDDLDVSMASQAMEQIIQDFGDDDDYTYVFDSHVIIFIQTWERRFDAPAGFGGKLLEKTIKEICRKYKMPAILICLANSPKILSDDKNAPALKDIIGRAQQRVIDSYEKVFNRLDDTSDCVEYVCYTDKLFNKTDVQRAIGSFYGNLFKGL</sequence>
<proteinExistence type="predicted"/>
<evidence type="ECO:0000313" key="1">
    <source>
        <dbReference type="EMBL" id="MBI6882345.1"/>
    </source>
</evidence>
<evidence type="ECO:0000313" key="2">
    <source>
        <dbReference type="Proteomes" id="UP000637061"/>
    </source>
</evidence>
<accession>A0A8I1E9N2</accession>
<dbReference type="AlphaFoldDB" id="A0A8I1E9N2"/>
<dbReference type="RefSeq" id="WP_198745969.1">
    <property type="nucleotide sequence ID" value="NZ_JAEHTE010000001.1"/>
</dbReference>
<organism evidence="1 2">
    <name type="scientific">Pseudomonas putida</name>
    <name type="common">Arthrobacter siderocapsulatus</name>
    <dbReference type="NCBI Taxonomy" id="303"/>
    <lineage>
        <taxon>Bacteria</taxon>
        <taxon>Pseudomonadati</taxon>
        <taxon>Pseudomonadota</taxon>
        <taxon>Gammaproteobacteria</taxon>
        <taxon>Pseudomonadales</taxon>
        <taxon>Pseudomonadaceae</taxon>
        <taxon>Pseudomonas</taxon>
    </lineage>
</organism>
<name>A0A8I1E9N2_PSEPU</name>
<reference evidence="1" key="1">
    <citation type="submission" date="2020-12" db="EMBL/GenBank/DDBJ databases">
        <title>Enhanced detection system for hospital associated transmission using whole genome sequencing surveillance.</title>
        <authorList>
            <person name="Harrison L.H."/>
            <person name="Van Tyne D."/>
            <person name="Marsh J.W."/>
            <person name="Griffith M.P."/>
            <person name="Snyder D.J."/>
            <person name="Cooper V.S."/>
            <person name="Mustapha M."/>
        </authorList>
    </citation>
    <scope>NUCLEOTIDE SEQUENCE</scope>
    <source>
        <strain evidence="1">PSB00042</strain>
    </source>
</reference>
<comment type="caution">
    <text evidence="1">The sequence shown here is derived from an EMBL/GenBank/DDBJ whole genome shotgun (WGS) entry which is preliminary data.</text>
</comment>
<dbReference type="EMBL" id="JAEHTE010000001">
    <property type="protein sequence ID" value="MBI6882345.1"/>
    <property type="molecule type" value="Genomic_DNA"/>
</dbReference>
<gene>
    <name evidence="1" type="ORF">JEU22_00170</name>
</gene>
<protein>
    <submittedName>
        <fullName evidence="1">Uncharacterized protein</fullName>
    </submittedName>
</protein>
<dbReference type="Proteomes" id="UP000637061">
    <property type="component" value="Unassembled WGS sequence"/>
</dbReference>